<dbReference type="Pfam" id="PF00172">
    <property type="entry name" value="Zn_clus"/>
    <property type="match status" value="1"/>
</dbReference>
<dbReference type="Proteomes" id="UP000275385">
    <property type="component" value="Unassembled WGS sequence"/>
</dbReference>
<feature type="domain" description="Zn(2)-C6 fungal-type" evidence="2">
    <location>
        <begin position="23"/>
        <end position="53"/>
    </location>
</feature>
<dbReference type="PROSITE" id="PS00463">
    <property type="entry name" value="ZN2_CY6_FUNGAL_1"/>
    <property type="match status" value="1"/>
</dbReference>
<dbReference type="InterPro" id="IPR036864">
    <property type="entry name" value="Zn2-C6_fun-type_DNA-bd_sf"/>
</dbReference>
<evidence type="ECO:0000259" key="2">
    <source>
        <dbReference type="PROSITE" id="PS50048"/>
    </source>
</evidence>
<evidence type="ECO:0000313" key="4">
    <source>
        <dbReference type="Proteomes" id="UP000275385"/>
    </source>
</evidence>
<protein>
    <recommendedName>
        <fullName evidence="2">Zn(2)-C6 fungal-type domain-containing protein</fullName>
    </recommendedName>
</protein>
<dbReference type="GO" id="GO:0008270">
    <property type="term" value="F:zinc ion binding"/>
    <property type="evidence" value="ECO:0007669"/>
    <property type="project" value="InterPro"/>
</dbReference>
<evidence type="ECO:0000256" key="1">
    <source>
        <dbReference type="ARBA" id="ARBA00023242"/>
    </source>
</evidence>
<organism evidence="3 4">
    <name type="scientific">Coniochaeta pulveracea</name>
    <dbReference type="NCBI Taxonomy" id="177199"/>
    <lineage>
        <taxon>Eukaryota</taxon>
        <taxon>Fungi</taxon>
        <taxon>Dikarya</taxon>
        <taxon>Ascomycota</taxon>
        <taxon>Pezizomycotina</taxon>
        <taxon>Sordariomycetes</taxon>
        <taxon>Sordariomycetidae</taxon>
        <taxon>Coniochaetales</taxon>
        <taxon>Coniochaetaceae</taxon>
        <taxon>Coniochaeta</taxon>
    </lineage>
</organism>
<accession>A0A420Y0E1</accession>
<dbReference type="AlphaFoldDB" id="A0A420Y0E1"/>
<gene>
    <name evidence="3" type="ORF">DL546_001189</name>
</gene>
<keyword evidence="1" id="KW-0539">Nucleus</keyword>
<reference evidence="3 4" key="1">
    <citation type="submission" date="2018-08" db="EMBL/GenBank/DDBJ databases">
        <title>Draft genome of the lignicolous fungus Coniochaeta pulveracea.</title>
        <authorList>
            <person name="Borstlap C.J."/>
            <person name="De Witt R.N."/>
            <person name="Botha A."/>
            <person name="Volschenk H."/>
        </authorList>
    </citation>
    <scope>NUCLEOTIDE SEQUENCE [LARGE SCALE GENOMIC DNA]</scope>
    <source>
        <strain evidence="3 4">CAB683</strain>
    </source>
</reference>
<dbReference type="GO" id="GO:0001228">
    <property type="term" value="F:DNA-binding transcription activator activity, RNA polymerase II-specific"/>
    <property type="evidence" value="ECO:0007669"/>
    <property type="project" value="TreeGrafter"/>
</dbReference>
<dbReference type="CDD" id="cd00067">
    <property type="entry name" value="GAL4"/>
    <property type="match status" value="1"/>
</dbReference>
<dbReference type="SUPFAM" id="SSF57701">
    <property type="entry name" value="Zn2/Cys6 DNA-binding domain"/>
    <property type="match status" value="1"/>
</dbReference>
<proteinExistence type="predicted"/>
<dbReference type="Gene3D" id="4.10.240.10">
    <property type="entry name" value="Zn(2)-C6 fungal-type DNA-binding domain"/>
    <property type="match status" value="1"/>
</dbReference>
<name>A0A420Y0E1_9PEZI</name>
<dbReference type="PANTHER" id="PTHR47784">
    <property type="entry name" value="STEROL UPTAKE CONTROL PROTEIN 2"/>
    <property type="match status" value="1"/>
</dbReference>
<sequence>MNAEGDRRRIARPRLYHTKSRTGCIRCRGRRVKCNEARPVCNNCHRHSVSCYYDREPNPVVAARPRQSQSRAPSPALRDDLHAAVGYWELRAFHHFAVATCETLPGSHIPSVKKCWALQVPLLALSYKPLWNQLLALSALHLVTSGHDQSELLACRANYLDATLQSYRPALGRLSEETAESACFTSILLLVDTFATLQHRPLDNYCYEPPMQWLRVTQGARAVFEASATDTDPTSSIMTIISSSNHNQGITSADRESRQRLYYLLDTFPGETPPLQGVSQAYQETVDRLSLILAAWEAGEPLLALCRRLMSFACLVPCVFLELVEQKVPRALCILGHFFAVSVCAKDMWWVGEAPFREVHAIRACLPPELQHFMDWPYQIIINPSGPPDHKG</sequence>
<dbReference type="OrthoDB" id="3546279at2759"/>
<dbReference type="InterPro" id="IPR001138">
    <property type="entry name" value="Zn2Cys6_DnaBD"/>
</dbReference>
<dbReference type="SMART" id="SM00066">
    <property type="entry name" value="GAL4"/>
    <property type="match status" value="1"/>
</dbReference>
<dbReference type="PANTHER" id="PTHR47784:SF5">
    <property type="entry name" value="STEROL UPTAKE CONTROL PROTEIN 2"/>
    <property type="match status" value="1"/>
</dbReference>
<keyword evidence="4" id="KW-1185">Reference proteome</keyword>
<dbReference type="InterPro" id="IPR053157">
    <property type="entry name" value="Sterol_Uptake_Regulator"/>
</dbReference>
<comment type="caution">
    <text evidence="3">The sequence shown here is derived from an EMBL/GenBank/DDBJ whole genome shotgun (WGS) entry which is preliminary data.</text>
</comment>
<dbReference type="PROSITE" id="PS50048">
    <property type="entry name" value="ZN2_CY6_FUNGAL_2"/>
    <property type="match status" value="1"/>
</dbReference>
<evidence type="ECO:0000313" key="3">
    <source>
        <dbReference type="EMBL" id="RKU41397.1"/>
    </source>
</evidence>
<dbReference type="STRING" id="177199.A0A420Y0E1"/>
<dbReference type="EMBL" id="QVQW01000075">
    <property type="protein sequence ID" value="RKU41397.1"/>
    <property type="molecule type" value="Genomic_DNA"/>
</dbReference>